<dbReference type="InterPro" id="IPR034641">
    <property type="entry name" value="RGL11"/>
</dbReference>
<feature type="domain" description="Rhamnogalacturonan lyase family 11 C-terminal" evidence="2">
    <location>
        <begin position="330"/>
        <end position="737"/>
    </location>
</feature>
<feature type="domain" description="Rhamnogalacturonan lyase family 11 C-terminal" evidence="2">
    <location>
        <begin position="112"/>
        <end position="225"/>
    </location>
</feature>
<dbReference type="Gene3D" id="2.60.40.10">
    <property type="entry name" value="Immunoglobulins"/>
    <property type="match status" value="1"/>
</dbReference>
<dbReference type="PANTHER" id="PTHR43118:SF1">
    <property type="entry name" value="RHAMNOGALACTURONAN LYASE (EUROFUNG)"/>
    <property type="match status" value="1"/>
</dbReference>
<dbReference type="SUPFAM" id="SSF69318">
    <property type="entry name" value="Integrin alpha N-terminal domain"/>
    <property type="match status" value="1"/>
</dbReference>
<keyword evidence="4" id="KW-1185">Reference proteome</keyword>
<accession>A0A3S0AN11</accession>
<comment type="caution">
    <text evidence="3">The sequence shown here is derived from an EMBL/GenBank/DDBJ whole genome shotgun (WGS) entry which is preliminary data.</text>
</comment>
<organism evidence="3 4">
    <name type="scientific">Paenibacillus whitsoniae</name>
    <dbReference type="NCBI Taxonomy" id="2496558"/>
    <lineage>
        <taxon>Bacteria</taxon>
        <taxon>Bacillati</taxon>
        <taxon>Bacillota</taxon>
        <taxon>Bacilli</taxon>
        <taxon>Bacillales</taxon>
        <taxon>Paenibacillaceae</taxon>
        <taxon>Paenibacillus</taxon>
    </lineage>
</organism>
<dbReference type="InterPro" id="IPR041624">
    <property type="entry name" value="RGI_lyase"/>
</dbReference>
<dbReference type="Proteomes" id="UP000276128">
    <property type="component" value="Unassembled WGS sequence"/>
</dbReference>
<gene>
    <name evidence="3" type="ORF">EJQ19_18980</name>
</gene>
<dbReference type="Pfam" id="PF21348">
    <property type="entry name" value="RGL11_C"/>
    <property type="match status" value="2"/>
</dbReference>
<evidence type="ECO:0000313" key="4">
    <source>
        <dbReference type="Proteomes" id="UP000276128"/>
    </source>
</evidence>
<dbReference type="OrthoDB" id="9802318at2"/>
<dbReference type="AlphaFoldDB" id="A0A3S0AN11"/>
<feature type="domain" description="Rhamnogalacturonan I lyase beta-sheet" evidence="1">
    <location>
        <begin position="17"/>
        <end position="108"/>
    </location>
</feature>
<evidence type="ECO:0000259" key="2">
    <source>
        <dbReference type="Pfam" id="PF21348"/>
    </source>
</evidence>
<evidence type="ECO:0000313" key="3">
    <source>
        <dbReference type="EMBL" id="RTE08175.1"/>
    </source>
</evidence>
<dbReference type="InterPro" id="IPR013783">
    <property type="entry name" value="Ig-like_fold"/>
</dbReference>
<dbReference type="InterPro" id="IPR028994">
    <property type="entry name" value="Integrin_alpha_N"/>
</dbReference>
<dbReference type="Pfam" id="PF18370">
    <property type="entry name" value="RGI_lyase"/>
    <property type="match status" value="1"/>
</dbReference>
<dbReference type="RefSeq" id="WP_126142810.1">
    <property type="nucleotide sequence ID" value="NZ_RXHU01000056.1"/>
</dbReference>
<sequence>MKTGEGKLHERVTQAAKQLEYLDRGLVAASTSEGIFLSWRLLGTEVTGAAAHGMAGVDFHVYRDDVRVAMVEDSTNYLDRNGSSGSVYYVCAVKQGQEIDRSPEVTPWESDYIELPLRKPADGVTPSGERYTYSANDMSVGDVDGDGQYEFFVKWDPSNSKDVSHVGYTGPVYLDCYKLDGTLLYRIDLGVNIRAGAHYTQFLVYDWDGDGKAEVMLKTAPGTKTITYDSDGMMVAERYITMPEEDLAVGCSHEDDYRMSSSDYYEHVVQMFMGWHAHEEVTVGHWPATLEACFGIEPAYAYPLSREDAVRLADHFFDVYAPSRSSRNKLRAFEGFILTGPEYLTVFEGETGEELQTVRYKPGRHDDGLMWGDYAWNRIEPGNRVDRFLAGVGYLDGCKPHAIFARGYYTRAAVAAYTWNGVQVQEIWYTDSGWVPMNNPFNDTLKGEDGRSELYGSLAKQGAHSLSIADVDGDGCDEIIYGAATIDHDGTILYSSKGDLPEGSAAPGRSAKLGHGDALHVANIDPDRPGLEIFMVHESGIWGPFGYTLRDAATGEVLFGGFATEDVGRGMVGQVDRAQRGLQVWASESYTSDDAFGLLTAAGERISRQVPGTNMSIKWSGDMTTQIVSGSFEQSVTIADWQRGVLLTAEGTRSNNGTKGNPCLVADVFGDWREELLVRTADSSAIRIYLSTELTDRKLYTLMHDAQYRTGVAWQNVVYNQPCYTSFYMASDMDWSKVPIPKLHVPRAKA</sequence>
<evidence type="ECO:0000259" key="1">
    <source>
        <dbReference type="Pfam" id="PF18370"/>
    </source>
</evidence>
<dbReference type="GO" id="GO:0016829">
    <property type="term" value="F:lyase activity"/>
    <property type="evidence" value="ECO:0007669"/>
    <property type="project" value="UniProtKB-KW"/>
</dbReference>
<dbReference type="EMBL" id="RXHU01000056">
    <property type="protein sequence ID" value="RTE08175.1"/>
    <property type="molecule type" value="Genomic_DNA"/>
</dbReference>
<dbReference type="InterPro" id="IPR049366">
    <property type="entry name" value="RGL11_C"/>
</dbReference>
<proteinExistence type="predicted"/>
<dbReference type="PANTHER" id="PTHR43118">
    <property type="entry name" value="RHAMNOGALACTURONAN LYASE (EUROFUNG)"/>
    <property type="match status" value="1"/>
</dbReference>
<dbReference type="CDD" id="cd10318">
    <property type="entry name" value="RGL11"/>
    <property type="match status" value="1"/>
</dbReference>
<keyword evidence="3" id="KW-0456">Lyase</keyword>
<name>A0A3S0AN11_9BACL</name>
<protein>
    <submittedName>
        <fullName evidence="3">Rhamnogalacturonan lyase</fullName>
    </submittedName>
</protein>
<reference evidence="3 4" key="1">
    <citation type="submission" date="2018-12" db="EMBL/GenBank/DDBJ databases">
        <title>Bacillus ochoae sp. nov., Paenibacillus whitsoniae sp. nov., Paenibacillus spiritus sp. nov. Isolated from the Mars Exploration Rover during spacecraft assembly.</title>
        <authorList>
            <person name="Seuylemezian A."/>
            <person name="Vaishampayan P."/>
        </authorList>
    </citation>
    <scope>NUCLEOTIDE SEQUENCE [LARGE SCALE GENOMIC DNA]</scope>
    <source>
        <strain evidence="3 4">MER 54</strain>
    </source>
</reference>